<evidence type="ECO:0000313" key="4">
    <source>
        <dbReference type="Proteomes" id="UP000239007"/>
    </source>
</evidence>
<feature type="domain" description="Response regulatory" evidence="2">
    <location>
        <begin position="3"/>
        <end position="123"/>
    </location>
</feature>
<accession>A0A2S7UWA9</accession>
<proteinExistence type="predicted"/>
<evidence type="ECO:0000256" key="1">
    <source>
        <dbReference type="PROSITE-ProRule" id="PRU00169"/>
    </source>
</evidence>
<reference evidence="3 4" key="1">
    <citation type="submission" date="2016-12" db="EMBL/GenBank/DDBJ databases">
        <title>Diversity of luminous bacteria.</title>
        <authorList>
            <person name="Yoshizawa S."/>
            <person name="Kogure K."/>
        </authorList>
    </citation>
    <scope>NUCLEOTIDE SEQUENCE [LARGE SCALE GENOMIC DNA]</scope>
    <source>
        <strain evidence="3 4">SA4-48</strain>
    </source>
</reference>
<evidence type="ECO:0000313" key="3">
    <source>
        <dbReference type="EMBL" id="PQJ53560.1"/>
    </source>
</evidence>
<name>A0A2S7UWA9_9GAMM</name>
<keyword evidence="4" id="KW-1185">Reference proteome</keyword>
<dbReference type="InterPro" id="IPR001789">
    <property type="entry name" value="Sig_transdc_resp-reg_receiver"/>
</dbReference>
<dbReference type="InterPro" id="IPR052893">
    <property type="entry name" value="TCS_response_regulator"/>
</dbReference>
<dbReference type="SUPFAM" id="SSF52172">
    <property type="entry name" value="CheY-like"/>
    <property type="match status" value="1"/>
</dbReference>
<feature type="modified residue" description="4-aspartylphosphate" evidence="1">
    <location>
        <position position="56"/>
    </location>
</feature>
<dbReference type="Proteomes" id="UP000239007">
    <property type="component" value="Unassembled WGS sequence"/>
</dbReference>
<organism evidence="3 4">
    <name type="scientific">Psychrosphaera saromensis</name>
    <dbReference type="NCBI Taxonomy" id="716813"/>
    <lineage>
        <taxon>Bacteria</taxon>
        <taxon>Pseudomonadati</taxon>
        <taxon>Pseudomonadota</taxon>
        <taxon>Gammaproteobacteria</taxon>
        <taxon>Alteromonadales</taxon>
        <taxon>Pseudoalteromonadaceae</taxon>
        <taxon>Psychrosphaera</taxon>
    </lineage>
</organism>
<gene>
    <name evidence="3" type="ORF">BTO11_07690</name>
</gene>
<dbReference type="OrthoDB" id="9793549at2"/>
<protein>
    <recommendedName>
        <fullName evidence="2">Response regulatory domain-containing protein</fullName>
    </recommendedName>
</protein>
<dbReference type="PROSITE" id="PS50110">
    <property type="entry name" value="RESPONSE_REGULATORY"/>
    <property type="match status" value="1"/>
</dbReference>
<dbReference type="AlphaFoldDB" id="A0A2S7UWA9"/>
<keyword evidence="1" id="KW-0597">Phosphoprotein</keyword>
<comment type="caution">
    <text evidence="3">The sequence shown here is derived from an EMBL/GenBank/DDBJ whole genome shotgun (WGS) entry which is preliminary data.</text>
</comment>
<dbReference type="InterPro" id="IPR011006">
    <property type="entry name" value="CheY-like_superfamily"/>
</dbReference>
<dbReference type="SMART" id="SM00448">
    <property type="entry name" value="REC"/>
    <property type="match status" value="1"/>
</dbReference>
<dbReference type="Pfam" id="PF00072">
    <property type="entry name" value="Response_reg"/>
    <property type="match status" value="1"/>
</dbReference>
<sequence>MNDIILVEDDLDDIYFFKRACDSVTPKPNLITLNDGTELITYVQENNCSGKVILLDLNMPKMGGLEALRKLNELDKINQLVIIAYTTSDHAIDIKTAYQLGVKSYLTKPDNLPQLINLVDHISQYWFKLNLTLKE</sequence>
<dbReference type="PANTHER" id="PTHR44520">
    <property type="entry name" value="RESPONSE REGULATOR RCP1-RELATED"/>
    <property type="match status" value="1"/>
</dbReference>
<evidence type="ECO:0000259" key="2">
    <source>
        <dbReference type="PROSITE" id="PS50110"/>
    </source>
</evidence>
<dbReference type="GO" id="GO:0000160">
    <property type="term" value="P:phosphorelay signal transduction system"/>
    <property type="evidence" value="ECO:0007669"/>
    <property type="project" value="InterPro"/>
</dbReference>
<dbReference type="RefSeq" id="WP_105052045.1">
    <property type="nucleotide sequence ID" value="NZ_BMYG01000002.1"/>
</dbReference>
<dbReference type="Gene3D" id="3.40.50.2300">
    <property type="match status" value="1"/>
</dbReference>
<dbReference type="EMBL" id="MSCH01000003">
    <property type="protein sequence ID" value="PQJ53560.1"/>
    <property type="molecule type" value="Genomic_DNA"/>
</dbReference>